<evidence type="ECO:0000256" key="5">
    <source>
        <dbReference type="ARBA" id="ARBA00023098"/>
    </source>
</evidence>
<protein>
    <submittedName>
        <fullName evidence="8">UDP-3-O-[3-hydroxymyristoyl] glucosamine N-acyltransferase</fullName>
    </submittedName>
</protein>
<keyword evidence="1" id="KW-0444">Lipid biosynthesis</keyword>
<proteinExistence type="predicted"/>
<dbReference type="STRING" id="245187.SAMN04488003_1057"/>
<dbReference type="SUPFAM" id="SSF51161">
    <property type="entry name" value="Trimeric LpxA-like enzymes"/>
    <property type="match status" value="1"/>
</dbReference>
<dbReference type="CDD" id="cd03352">
    <property type="entry name" value="LbH_LpxD"/>
    <property type="match status" value="1"/>
</dbReference>
<keyword evidence="2" id="KW-0441">Lipid A biosynthesis</keyword>
<dbReference type="EMBL" id="FOCI01000005">
    <property type="protein sequence ID" value="SEM80973.1"/>
    <property type="molecule type" value="Genomic_DNA"/>
</dbReference>
<dbReference type="AlphaFoldDB" id="A0A1H8BDS3"/>
<evidence type="ECO:0000313" key="9">
    <source>
        <dbReference type="Proteomes" id="UP000199585"/>
    </source>
</evidence>
<feature type="domain" description="UDP-3-O-[3-hydroxymyristoyl] glucosamine N-acyltransferase non-repeat region" evidence="7">
    <location>
        <begin position="23"/>
        <end position="89"/>
    </location>
</feature>
<dbReference type="GO" id="GO:0016020">
    <property type="term" value="C:membrane"/>
    <property type="evidence" value="ECO:0007669"/>
    <property type="project" value="GOC"/>
</dbReference>
<reference evidence="8 9" key="1">
    <citation type="submission" date="2016-10" db="EMBL/GenBank/DDBJ databases">
        <authorList>
            <person name="de Groot N.N."/>
        </authorList>
    </citation>
    <scope>NUCLEOTIDE SEQUENCE [LARGE SCALE GENOMIC DNA]</scope>
    <source>
        <strain evidence="8 9">DSM 16213</strain>
    </source>
</reference>
<keyword evidence="9" id="KW-1185">Reference proteome</keyword>
<evidence type="ECO:0000313" key="8">
    <source>
        <dbReference type="EMBL" id="SEM80973.1"/>
    </source>
</evidence>
<dbReference type="Pfam" id="PF14602">
    <property type="entry name" value="Hexapep_2"/>
    <property type="match status" value="1"/>
</dbReference>
<name>A0A1H8BDS3_9RHOB</name>
<dbReference type="InterPro" id="IPR007691">
    <property type="entry name" value="LpxD"/>
</dbReference>
<sequence>MALTIAEIAAALGTTAHGDTSLIVRRPAEPKDAGPDDLALAMQPAFAAQLTASGARAAIVWADADWQALGLQAAITVPRARLAMAALTQAFDPAPRSTGIHPTAIVPDDCSIGADPSIGPFVVLAPGTVIGARVRLDAHVSIGPGSTLGDDCLLHAGVRIGRGCRLGDRVILQSNVVIGADGFSYVTRDLSHEERASQTLGRVPLTPPADATRHRIHSLGGVILGDDVEVGANSCIDAGTIRPTQVGRGTKIDDLVLVGHNCIIGADNILCGQVAMAGSGTLGDRVVMGGRAATNNRIIVGNDVVVAAAANVYGHVPDGQFIMGSPALDMPSHRVRDKALRRLPQMMRDIAALQKRVPNDDAKD</sequence>
<evidence type="ECO:0000256" key="2">
    <source>
        <dbReference type="ARBA" id="ARBA00022556"/>
    </source>
</evidence>
<dbReference type="OrthoDB" id="9784739at2"/>
<dbReference type="InterPro" id="IPR001451">
    <property type="entry name" value="Hexapep"/>
</dbReference>
<dbReference type="PANTHER" id="PTHR43378:SF2">
    <property type="entry name" value="UDP-3-O-ACYLGLUCOSAMINE N-ACYLTRANSFERASE 1, MITOCHONDRIAL-RELATED"/>
    <property type="match status" value="1"/>
</dbReference>
<dbReference type="InterPro" id="IPR011004">
    <property type="entry name" value="Trimer_LpxA-like_sf"/>
</dbReference>
<dbReference type="Gene3D" id="3.40.1390.10">
    <property type="entry name" value="MurE/MurF, N-terminal domain"/>
    <property type="match status" value="1"/>
</dbReference>
<dbReference type="Pfam" id="PF04613">
    <property type="entry name" value="LpxD"/>
    <property type="match status" value="1"/>
</dbReference>
<organism evidence="8 9">
    <name type="scientific">Loktanella fryxellensis</name>
    <dbReference type="NCBI Taxonomy" id="245187"/>
    <lineage>
        <taxon>Bacteria</taxon>
        <taxon>Pseudomonadati</taxon>
        <taxon>Pseudomonadota</taxon>
        <taxon>Alphaproteobacteria</taxon>
        <taxon>Rhodobacterales</taxon>
        <taxon>Roseobacteraceae</taxon>
        <taxon>Loktanella</taxon>
    </lineage>
</organism>
<evidence type="ECO:0000256" key="4">
    <source>
        <dbReference type="ARBA" id="ARBA00022737"/>
    </source>
</evidence>
<keyword evidence="5" id="KW-0443">Lipid metabolism</keyword>
<dbReference type="Pfam" id="PF00132">
    <property type="entry name" value="Hexapep"/>
    <property type="match status" value="2"/>
</dbReference>
<evidence type="ECO:0000259" key="7">
    <source>
        <dbReference type="Pfam" id="PF04613"/>
    </source>
</evidence>
<keyword evidence="6 8" id="KW-0012">Acyltransferase</keyword>
<evidence type="ECO:0000256" key="3">
    <source>
        <dbReference type="ARBA" id="ARBA00022679"/>
    </source>
</evidence>
<keyword evidence="4" id="KW-0677">Repeat</keyword>
<evidence type="ECO:0000256" key="6">
    <source>
        <dbReference type="ARBA" id="ARBA00023315"/>
    </source>
</evidence>
<dbReference type="GO" id="GO:0016410">
    <property type="term" value="F:N-acyltransferase activity"/>
    <property type="evidence" value="ECO:0007669"/>
    <property type="project" value="InterPro"/>
</dbReference>
<accession>A0A1H8BDS3</accession>
<keyword evidence="3 8" id="KW-0808">Transferase</keyword>
<dbReference type="RefSeq" id="WP_089899787.1">
    <property type="nucleotide sequence ID" value="NZ_FOCI01000005.1"/>
</dbReference>
<evidence type="ECO:0000256" key="1">
    <source>
        <dbReference type="ARBA" id="ARBA00022516"/>
    </source>
</evidence>
<dbReference type="GO" id="GO:0009245">
    <property type="term" value="P:lipid A biosynthetic process"/>
    <property type="evidence" value="ECO:0007669"/>
    <property type="project" value="UniProtKB-KW"/>
</dbReference>
<dbReference type="PANTHER" id="PTHR43378">
    <property type="entry name" value="UDP-3-O-ACYLGLUCOSAMINE N-ACYLTRANSFERASE"/>
    <property type="match status" value="1"/>
</dbReference>
<dbReference type="Gene3D" id="2.160.10.10">
    <property type="entry name" value="Hexapeptide repeat proteins"/>
    <property type="match status" value="1"/>
</dbReference>
<dbReference type="NCBIfam" id="NF002060">
    <property type="entry name" value="PRK00892.1"/>
    <property type="match status" value="1"/>
</dbReference>
<gene>
    <name evidence="8" type="ORF">SAMN04488003_1057</name>
</gene>
<dbReference type="InterPro" id="IPR020573">
    <property type="entry name" value="UDP_GlcNAc_AcTrfase_non-rep"/>
</dbReference>
<dbReference type="Proteomes" id="UP000199585">
    <property type="component" value="Unassembled WGS sequence"/>
</dbReference>